<dbReference type="GO" id="GO:0000155">
    <property type="term" value="F:phosphorelay sensor kinase activity"/>
    <property type="evidence" value="ECO:0007669"/>
    <property type="project" value="InterPro"/>
</dbReference>
<dbReference type="InterPro" id="IPR036097">
    <property type="entry name" value="HisK_dim/P_sf"/>
</dbReference>
<evidence type="ECO:0000313" key="18">
    <source>
        <dbReference type="Proteomes" id="UP000657006"/>
    </source>
</evidence>
<evidence type="ECO:0000259" key="16">
    <source>
        <dbReference type="PROSITE" id="PS50885"/>
    </source>
</evidence>
<dbReference type="CDD" id="cd00082">
    <property type="entry name" value="HisKA"/>
    <property type="match status" value="1"/>
</dbReference>
<dbReference type="InterPro" id="IPR005467">
    <property type="entry name" value="His_kinase_dom"/>
</dbReference>
<dbReference type="RefSeq" id="WP_177719763.1">
    <property type="nucleotide sequence ID" value="NZ_JACRSQ010000015.1"/>
</dbReference>
<dbReference type="FunFam" id="1.10.287.130:FF:000001">
    <property type="entry name" value="Two-component sensor histidine kinase"/>
    <property type="match status" value="1"/>
</dbReference>
<evidence type="ECO:0000256" key="14">
    <source>
        <dbReference type="SAM" id="Phobius"/>
    </source>
</evidence>
<dbReference type="EC" id="2.7.13.3" evidence="3"/>
<dbReference type="CDD" id="cd06225">
    <property type="entry name" value="HAMP"/>
    <property type="match status" value="1"/>
</dbReference>
<feature type="domain" description="Histidine kinase" evidence="15">
    <location>
        <begin position="228"/>
        <end position="441"/>
    </location>
</feature>
<evidence type="ECO:0000256" key="5">
    <source>
        <dbReference type="ARBA" id="ARBA00022679"/>
    </source>
</evidence>
<evidence type="ECO:0000256" key="4">
    <source>
        <dbReference type="ARBA" id="ARBA00022553"/>
    </source>
</evidence>
<dbReference type="GO" id="GO:0005886">
    <property type="term" value="C:plasma membrane"/>
    <property type="evidence" value="ECO:0007669"/>
    <property type="project" value="TreeGrafter"/>
</dbReference>
<dbReference type="PRINTS" id="PR00344">
    <property type="entry name" value="BCTRLSENSOR"/>
</dbReference>
<comment type="caution">
    <text evidence="17">The sequence shown here is derived from an EMBL/GenBank/DDBJ whole genome shotgun (WGS) entry which is preliminary data.</text>
</comment>
<dbReference type="InterPro" id="IPR003660">
    <property type="entry name" value="HAMP_dom"/>
</dbReference>
<evidence type="ECO:0000256" key="3">
    <source>
        <dbReference type="ARBA" id="ARBA00012438"/>
    </source>
</evidence>
<protein>
    <recommendedName>
        <fullName evidence="13">Heme sensor protein HssS</fullName>
        <ecNumber evidence="3">2.7.13.3</ecNumber>
    </recommendedName>
</protein>
<keyword evidence="10" id="KW-0843">Virulence</keyword>
<evidence type="ECO:0000256" key="1">
    <source>
        <dbReference type="ARBA" id="ARBA00000085"/>
    </source>
</evidence>
<dbReference type="Gene3D" id="1.10.287.130">
    <property type="match status" value="1"/>
</dbReference>
<proteinExistence type="predicted"/>
<dbReference type="Pfam" id="PF00672">
    <property type="entry name" value="HAMP"/>
    <property type="match status" value="1"/>
</dbReference>
<evidence type="ECO:0000313" key="17">
    <source>
        <dbReference type="EMBL" id="MBC8544003.1"/>
    </source>
</evidence>
<comment type="subcellular location">
    <subcellularLocation>
        <location evidence="2">Membrane</location>
        <topology evidence="2">Multi-pass membrane protein</topology>
    </subcellularLocation>
</comment>
<dbReference type="PROSITE" id="PS50109">
    <property type="entry name" value="HIS_KIN"/>
    <property type="match status" value="1"/>
</dbReference>
<dbReference type="PANTHER" id="PTHR45528">
    <property type="entry name" value="SENSOR HISTIDINE KINASE CPXA"/>
    <property type="match status" value="1"/>
</dbReference>
<keyword evidence="6 14" id="KW-0812">Transmembrane</keyword>
<evidence type="ECO:0000256" key="7">
    <source>
        <dbReference type="ARBA" id="ARBA00022777"/>
    </source>
</evidence>
<feature type="transmembrane region" description="Helical" evidence="14">
    <location>
        <begin position="12"/>
        <end position="38"/>
    </location>
</feature>
<keyword evidence="7 17" id="KW-0418">Kinase</keyword>
<evidence type="ECO:0000256" key="9">
    <source>
        <dbReference type="ARBA" id="ARBA00023012"/>
    </source>
</evidence>
<dbReference type="PROSITE" id="PS50885">
    <property type="entry name" value="HAMP"/>
    <property type="match status" value="1"/>
</dbReference>
<evidence type="ECO:0000256" key="12">
    <source>
        <dbReference type="ARBA" id="ARBA00037219"/>
    </source>
</evidence>
<dbReference type="InterPro" id="IPR036890">
    <property type="entry name" value="HATPase_C_sf"/>
</dbReference>
<keyword evidence="11 14" id="KW-0472">Membrane</keyword>
<dbReference type="SMART" id="SM00387">
    <property type="entry name" value="HATPase_c"/>
    <property type="match status" value="1"/>
</dbReference>
<comment type="catalytic activity">
    <reaction evidence="1">
        <text>ATP + protein L-histidine = ADP + protein N-phospho-L-histidine.</text>
        <dbReference type="EC" id="2.7.13.3"/>
    </reaction>
</comment>
<accession>A0A926DU59</accession>
<dbReference type="Pfam" id="PF00512">
    <property type="entry name" value="HisKA"/>
    <property type="match status" value="1"/>
</dbReference>
<evidence type="ECO:0000256" key="8">
    <source>
        <dbReference type="ARBA" id="ARBA00022989"/>
    </source>
</evidence>
<gene>
    <name evidence="17" type="ORF">H8730_10640</name>
</gene>
<organism evidence="17 18">
    <name type="scientific">Bianquea renquensis</name>
    <dbReference type="NCBI Taxonomy" id="2763661"/>
    <lineage>
        <taxon>Bacteria</taxon>
        <taxon>Bacillati</taxon>
        <taxon>Bacillota</taxon>
        <taxon>Clostridia</taxon>
        <taxon>Eubacteriales</taxon>
        <taxon>Bianqueaceae</taxon>
        <taxon>Bianquea</taxon>
    </lineage>
</organism>
<evidence type="ECO:0000256" key="11">
    <source>
        <dbReference type="ARBA" id="ARBA00023136"/>
    </source>
</evidence>
<dbReference type="InterPro" id="IPR003661">
    <property type="entry name" value="HisK_dim/P_dom"/>
</dbReference>
<dbReference type="SMART" id="SM00388">
    <property type="entry name" value="HisKA"/>
    <property type="match status" value="1"/>
</dbReference>
<dbReference type="SMART" id="SM00304">
    <property type="entry name" value="HAMP"/>
    <property type="match status" value="1"/>
</dbReference>
<keyword evidence="5" id="KW-0808">Transferase</keyword>
<keyword evidence="8 14" id="KW-1133">Transmembrane helix</keyword>
<dbReference type="CDD" id="cd00075">
    <property type="entry name" value="HATPase"/>
    <property type="match status" value="1"/>
</dbReference>
<feature type="domain" description="HAMP" evidence="16">
    <location>
        <begin position="168"/>
        <end position="220"/>
    </location>
</feature>
<keyword evidence="9" id="KW-0902">Two-component regulatory system</keyword>
<dbReference type="AlphaFoldDB" id="A0A926DU59"/>
<sequence length="446" mass="50972">MKMRLSIHSIRVKFVLIFMGIFLIASLLSFYIMIHFAFGVILTSLKPQMIQTSSAILELDQKTDLSVEEIARLQSNSMYEIMVYRDMKELPYRLKTSQIEALLKGEKVFIKGSVRNLFPAVLIQGDGYYIEVRLHSRLGNVTIFRYTVIVALIICTSIGGLLVLFAVRQITKPVKRLTKAAQEVAKGNFDVQVDYDSADEIGVLTRNFNRMVRELRNMEHLRKDFLSNVSHEFKTPIASIQGFANLLKDSTLPPERFDEYTDIIISESDRLSKLTSNVLKLSRLENQDIVSVKQEFSVDEQIRRVLLLLEQKWTEKELELDLRLEPVRWVGNEEMLEQVWINLIGNAIKFSDPGGYLKIQLYRKNFIVVAEIEDHGIGMDAEVQERIFDKFYQGDSSHSKEGSGLGLAIVKRILELCKGEIACKSEPGVGTRFTIWLPDIGASHDD</sequence>
<dbReference type="InterPro" id="IPR004358">
    <property type="entry name" value="Sig_transdc_His_kin-like_C"/>
</dbReference>
<keyword evidence="18" id="KW-1185">Reference proteome</keyword>
<evidence type="ECO:0000256" key="2">
    <source>
        <dbReference type="ARBA" id="ARBA00004141"/>
    </source>
</evidence>
<keyword evidence="4" id="KW-0597">Phosphoprotein</keyword>
<dbReference type="InterPro" id="IPR050398">
    <property type="entry name" value="HssS/ArlS-like"/>
</dbReference>
<dbReference type="FunFam" id="3.30.565.10:FF:000006">
    <property type="entry name" value="Sensor histidine kinase WalK"/>
    <property type="match status" value="1"/>
</dbReference>
<dbReference type="SUPFAM" id="SSF55874">
    <property type="entry name" value="ATPase domain of HSP90 chaperone/DNA topoisomerase II/histidine kinase"/>
    <property type="match status" value="1"/>
</dbReference>
<dbReference type="PANTHER" id="PTHR45528:SF11">
    <property type="entry name" value="HISTIDINE KINASE"/>
    <property type="match status" value="1"/>
</dbReference>
<name>A0A926DU59_9FIRM</name>
<dbReference type="Gene3D" id="6.10.340.10">
    <property type="match status" value="1"/>
</dbReference>
<dbReference type="SUPFAM" id="SSF47384">
    <property type="entry name" value="Homodimeric domain of signal transducing histidine kinase"/>
    <property type="match status" value="1"/>
</dbReference>
<dbReference type="Gene3D" id="3.30.565.10">
    <property type="entry name" value="Histidine kinase-like ATPase, C-terminal domain"/>
    <property type="match status" value="1"/>
</dbReference>
<feature type="transmembrane region" description="Helical" evidence="14">
    <location>
        <begin position="143"/>
        <end position="167"/>
    </location>
</feature>
<evidence type="ECO:0000256" key="13">
    <source>
        <dbReference type="ARBA" id="ARBA00040841"/>
    </source>
</evidence>
<evidence type="ECO:0000256" key="10">
    <source>
        <dbReference type="ARBA" id="ARBA00023026"/>
    </source>
</evidence>
<dbReference type="EMBL" id="JACRSQ010000015">
    <property type="protein sequence ID" value="MBC8544003.1"/>
    <property type="molecule type" value="Genomic_DNA"/>
</dbReference>
<evidence type="ECO:0000259" key="15">
    <source>
        <dbReference type="PROSITE" id="PS50109"/>
    </source>
</evidence>
<dbReference type="Proteomes" id="UP000657006">
    <property type="component" value="Unassembled WGS sequence"/>
</dbReference>
<dbReference type="InterPro" id="IPR003594">
    <property type="entry name" value="HATPase_dom"/>
</dbReference>
<reference evidence="17" key="1">
    <citation type="submission" date="2020-08" db="EMBL/GenBank/DDBJ databases">
        <title>Genome public.</title>
        <authorList>
            <person name="Liu C."/>
            <person name="Sun Q."/>
        </authorList>
    </citation>
    <scope>NUCLEOTIDE SEQUENCE</scope>
    <source>
        <strain evidence="17">NSJ-32</strain>
    </source>
</reference>
<dbReference type="SUPFAM" id="SSF158472">
    <property type="entry name" value="HAMP domain-like"/>
    <property type="match status" value="1"/>
</dbReference>
<evidence type="ECO:0000256" key="6">
    <source>
        <dbReference type="ARBA" id="ARBA00022692"/>
    </source>
</evidence>
<comment type="function">
    <text evidence="12">Member of the two-component regulatory system HssS/HssR involved in intracellular heme homeostasis and tempering of staphylococcal virulence. HssS functions as a heme sensor histidine kinase which is autophosphorylated at a histidine residue and transfers its phosphate group to an aspartate residue of HssR. HssR/HssS activates the expression of hrtAB, an efflux pump, in response to extracellular heme, hemin, hemoglobin or blood.</text>
</comment>
<dbReference type="Pfam" id="PF02518">
    <property type="entry name" value="HATPase_c"/>
    <property type="match status" value="1"/>
</dbReference>